<name>A0AAV7LD23_PLEWA</name>
<accession>A0AAV7LD23</accession>
<dbReference type="EMBL" id="JANPWB010000015">
    <property type="protein sequence ID" value="KAJ1088247.1"/>
    <property type="molecule type" value="Genomic_DNA"/>
</dbReference>
<organism evidence="2 3">
    <name type="scientific">Pleurodeles waltl</name>
    <name type="common">Iberian ribbed newt</name>
    <dbReference type="NCBI Taxonomy" id="8319"/>
    <lineage>
        <taxon>Eukaryota</taxon>
        <taxon>Metazoa</taxon>
        <taxon>Chordata</taxon>
        <taxon>Craniata</taxon>
        <taxon>Vertebrata</taxon>
        <taxon>Euteleostomi</taxon>
        <taxon>Amphibia</taxon>
        <taxon>Batrachia</taxon>
        <taxon>Caudata</taxon>
        <taxon>Salamandroidea</taxon>
        <taxon>Salamandridae</taxon>
        <taxon>Pleurodelinae</taxon>
        <taxon>Pleurodeles</taxon>
    </lineage>
</organism>
<dbReference type="AlphaFoldDB" id="A0AAV7LD23"/>
<dbReference type="Proteomes" id="UP001066276">
    <property type="component" value="Chromosome 11"/>
</dbReference>
<feature type="region of interest" description="Disordered" evidence="1">
    <location>
        <begin position="1"/>
        <end position="52"/>
    </location>
</feature>
<gene>
    <name evidence="2" type="ORF">NDU88_001405</name>
</gene>
<comment type="caution">
    <text evidence="2">The sequence shown here is derived from an EMBL/GenBank/DDBJ whole genome shotgun (WGS) entry which is preliminary data.</text>
</comment>
<reference evidence="2" key="1">
    <citation type="journal article" date="2022" name="bioRxiv">
        <title>Sequencing and chromosome-scale assembly of the giantPleurodeles waltlgenome.</title>
        <authorList>
            <person name="Brown T."/>
            <person name="Elewa A."/>
            <person name="Iarovenko S."/>
            <person name="Subramanian E."/>
            <person name="Araus A.J."/>
            <person name="Petzold A."/>
            <person name="Susuki M."/>
            <person name="Suzuki K.-i.T."/>
            <person name="Hayashi T."/>
            <person name="Toyoda A."/>
            <person name="Oliveira C."/>
            <person name="Osipova E."/>
            <person name="Leigh N.D."/>
            <person name="Simon A."/>
            <person name="Yun M.H."/>
        </authorList>
    </citation>
    <scope>NUCLEOTIDE SEQUENCE</scope>
    <source>
        <strain evidence="2">20211129_DDA</strain>
        <tissue evidence="2">Liver</tissue>
    </source>
</reference>
<evidence type="ECO:0000313" key="3">
    <source>
        <dbReference type="Proteomes" id="UP001066276"/>
    </source>
</evidence>
<sequence length="104" mass="11097">MAWPGGWGKRGEQSAAPGCRGPERADPALGPPHLTSVPGVRDHRSPQPPLPASDYVCRELLCRAPPLRRRNPAIGTARLQPQSAAVQLLLRSRVALGASTHHSC</sequence>
<keyword evidence="3" id="KW-1185">Reference proteome</keyword>
<evidence type="ECO:0000313" key="2">
    <source>
        <dbReference type="EMBL" id="KAJ1088247.1"/>
    </source>
</evidence>
<evidence type="ECO:0000256" key="1">
    <source>
        <dbReference type="SAM" id="MobiDB-lite"/>
    </source>
</evidence>
<protein>
    <submittedName>
        <fullName evidence="2">Uncharacterized protein</fullName>
    </submittedName>
</protein>
<proteinExistence type="predicted"/>